<sequence length="1212" mass="137140">MADHAVTSVDSEKQKEMFELENKKKEAKQVRKNKLAALTRKMNKMRELMSDPANLEQVKENLQKYTEVLEEFDELHKQYQELLSKDECVTDTGQWYEPKRIVIEEFRKGADKWIKSCPVVAPPAEKEDEISPKDSISSVSRGSKSSRSSSSSARLVAQAERAALLAKAATMKERHALEEKEQLLSKEREEIRRQMETLNFEAELSATNAKLAVYAGAEEQVASTPADGMNAYFEERNLELANMDTLQQVALTTNMLEERIVRPKDRAKHVPLFQASSRQGELGDHIGHWLLQETPEAVGPAQRSQSALNMQADRATRGNAILKPIREKAIDHSDKVELSTEYRPLVDDLVISQADPMLPEQEQVRSLQDNVAPSSLIAILNRQNEITSMLLRQQQLSTLPPKRVTVFDGDILEFRSFMNSFEHNIESKTDNGQDRLFYLEQYTKGQARDLVKSCQHMDGDQGYLRAKRLLHEHFGNEYNISTAYIEKALSWPILKPEDPKALNEYALFLKGCCNAMTKLDYMEELNVASTLKALVMKLPFKFRDKWRTKAQEKLDGNSKITFADLVQFIEKQAKICSNPVFGDIQESVASKSKRPEVSKPMFRPNVSYAANVAAVTTPVTSNMDSDVKSPCLCCDGAHSLEHCSDFKKKTHREKLNLLQEKALCFGCLRTGHRSKDCHAGRLSCNICNRMHPSVLHINFQVKGETIKSAEPPENIKEVKSNVCRHNGAGNSKCALSILPVQVKSVKGNRIIQTYAFLDPGSSATFCTERLAQKLSLEGKPTTVLLKTMSQERPVKSTLVSGLEVSELEGNNFLPLPEVFTQRSMPVTKDDIPTQADLRKWPYISEVQLLQIDSGIDLLIGMNAANLMEPWQVINSQEDGPYAVRTLLGWVVNGPLGGCSKGVDKATVTANRISLVNLQELLVSQYNTDFNERVYDEKSEMSVDDKKFLNIANASVKVIEGHYCINLPFKADKVTMPNNRVSAESFMRNQRLICGPEFLWSSEEDWPNEPIDRSQLCTDDQEVRKSVTVNSIMQTCEERPTDKLLNYFSDWLKLRVAVAWIMKVKDALRHLVQKRKDSKDDCKYQRATRINTRSVKISMKESITVEDLKGAENAILTYVQRQSFPQEISMLQEGASCVRKGSSIYRLDPMLDGGILRVGGRLRRSAMPEERKHPAILAKDHHVSTLILRYIHAQTGHGGRNHMLSQKEQRKTW</sequence>
<keyword evidence="1" id="KW-0863">Zinc-finger</keyword>
<dbReference type="RefSeq" id="XP_031436079.1">
    <property type="nucleotide sequence ID" value="XM_031580219.2"/>
</dbReference>
<keyword evidence="1" id="KW-0479">Metal-binding</keyword>
<dbReference type="InterPro" id="IPR005312">
    <property type="entry name" value="DUF1759"/>
</dbReference>
<name>A0A6P8G9M7_CLUHA</name>
<evidence type="ECO:0000313" key="6">
    <source>
        <dbReference type="RefSeq" id="XP_031436079.1"/>
    </source>
</evidence>
<evidence type="ECO:0000313" key="5">
    <source>
        <dbReference type="Proteomes" id="UP000515152"/>
    </source>
</evidence>
<dbReference type="Pfam" id="PF03564">
    <property type="entry name" value="DUF1759"/>
    <property type="match status" value="1"/>
</dbReference>
<dbReference type="OrthoDB" id="8046937at2759"/>
<evidence type="ECO:0000256" key="2">
    <source>
        <dbReference type="SAM" id="Coils"/>
    </source>
</evidence>
<feature type="region of interest" description="Disordered" evidence="3">
    <location>
        <begin position="1"/>
        <end position="25"/>
    </location>
</feature>
<reference evidence="6" key="1">
    <citation type="submission" date="2025-08" db="UniProtKB">
        <authorList>
            <consortium name="RefSeq"/>
        </authorList>
    </citation>
    <scope>IDENTIFICATION</scope>
</reference>
<dbReference type="PANTHER" id="PTHR47331">
    <property type="entry name" value="PHD-TYPE DOMAIN-CONTAINING PROTEIN"/>
    <property type="match status" value="1"/>
</dbReference>
<evidence type="ECO:0000256" key="3">
    <source>
        <dbReference type="SAM" id="MobiDB-lite"/>
    </source>
</evidence>
<dbReference type="Proteomes" id="UP000515152">
    <property type="component" value="Chromosome 2"/>
</dbReference>
<keyword evidence="1" id="KW-0862">Zinc</keyword>
<evidence type="ECO:0000259" key="4">
    <source>
        <dbReference type="PROSITE" id="PS50158"/>
    </source>
</evidence>
<dbReference type="AlphaFoldDB" id="A0A6P8G9M7"/>
<proteinExistence type="predicted"/>
<dbReference type="PANTHER" id="PTHR47331:SF3">
    <property type="match status" value="1"/>
</dbReference>
<evidence type="ECO:0000256" key="1">
    <source>
        <dbReference type="PROSITE-ProRule" id="PRU00047"/>
    </source>
</evidence>
<dbReference type="KEGG" id="char:116223461"/>
<dbReference type="GeneID" id="116223461"/>
<dbReference type="InterPro" id="IPR001878">
    <property type="entry name" value="Znf_CCHC"/>
</dbReference>
<feature type="region of interest" description="Disordered" evidence="3">
    <location>
        <begin position="122"/>
        <end position="153"/>
    </location>
</feature>
<organism evidence="5 6">
    <name type="scientific">Clupea harengus</name>
    <name type="common">Atlantic herring</name>
    <dbReference type="NCBI Taxonomy" id="7950"/>
    <lineage>
        <taxon>Eukaryota</taxon>
        <taxon>Metazoa</taxon>
        <taxon>Chordata</taxon>
        <taxon>Craniata</taxon>
        <taxon>Vertebrata</taxon>
        <taxon>Euteleostomi</taxon>
        <taxon>Actinopterygii</taxon>
        <taxon>Neopterygii</taxon>
        <taxon>Teleostei</taxon>
        <taxon>Clupei</taxon>
        <taxon>Clupeiformes</taxon>
        <taxon>Clupeoidei</taxon>
        <taxon>Clupeidae</taxon>
        <taxon>Clupea</taxon>
    </lineage>
</organism>
<dbReference type="GO" id="GO:0008270">
    <property type="term" value="F:zinc ion binding"/>
    <property type="evidence" value="ECO:0007669"/>
    <property type="project" value="UniProtKB-KW"/>
</dbReference>
<feature type="compositionally biased region" description="Basic and acidic residues" evidence="3">
    <location>
        <begin position="10"/>
        <end position="25"/>
    </location>
</feature>
<feature type="domain" description="CCHC-type" evidence="4">
    <location>
        <begin position="664"/>
        <end position="677"/>
    </location>
</feature>
<gene>
    <name evidence="6" type="primary">LOC116223461</name>
</gene>
<accession>A0A6P8G9M7</accession>
<protein>
    <submittedName>
        <fullName evidence="6">Uncharacterized protein LOC116223461</fullName>
    </submittedName>
</protein>
<dbReference type="PROSITE" id="PS50158">
    <property type="entry name" value="ZF_CCHC"/>
    <property type="match status" value="1"/>
</dbReference>
<keyword evidence="2" id="KW-0175">Coiled coil</keyword>
<keyword evidence="5" id="KW-1185">Reference proteome</keyword>
<feature type="coiled-coil region" evidence="2">
    <location>
        <begin position="174"/>
        <end position="201"/>
    </location>
</feature>
<feature type="compositionally biased region" description="Low complexity" evidence="3">
    <location>
        <begin position="135"/>
        <end position="153"/>
    </location>
</feature>
<dbReference type="GO" id="GO:0003676">
    <property type="term" value="F:nucleic acid binding"/>
    <property type="evidence" value="ECO:0007669"/>
    <property type="project" value="InterPro"/>
</dbReference>